<evidence type="ECO:0000256" key="1">
    <source>
        <dbReference type="SAM" id="Phobius"/>
    </source>
</evidence>
<feature type="transmembrane region" description="Helical" evidence="1">
    <location>
        <begin position="40"/>
        <end position="62"/>
    </location>
</feature>
<dbReference type="AlphaFoldDB" id="A0A7U4GH31"/>
<name>A0A7U4GH31_YEREN</name>
<evidence type="ECO:0000313" key="2">
    <source>
        <dbReference type="EMBL" id="AHM75163.1"/>
    </source>
</evidence>
<proteinExistence type="predicted"/>
<dbReference type="Proteomes" id="UP000230961">
    <property type="component" value="Chromosome"/>
</dbReference>
<protein>
    <submittedName>
        <fullName evidence="2">Uncharacterized protein</fullName>
    </submittedName>
</protein>
<evidence type="ECO:0000313" key="3">
    <source>
        <dbReference type="Proteomes" id="UP000230961"/>
    </source>
</evidence>
<accession>A0A7U4GH31</accession>
<keyword evidence="1" id="KW-1133">Transmembrane helix</keyword>
<keyword evidence="1" id="KW-0812">Transmembrane</keyword>
<keyword evidence="1" id="KW-0472">Membrane</keyword>
<reference evidence="2 3" key="1">
    <citation type="submission" date="2017-11" db="EMBL/GenBank/DDBJ databases">
        <title>The complete genome sequence and comparative genome analysis of Yersinia enterocolitica strain LC20.</title>
        <authorList>
            <person name="Shi G."/>
            <person name="Su M."/>
            <person name="Liang J."/>
            <person name="Gu W."/>
            <person name="Xiao Y."/>
            <person name="Zhang Z."/>
            <person name="Qiu H."/>
            <person name="Duan R."/>
            <person name="Zhang Z."/>
            <person name="Li Y."/>
            <person name="Zhang X."/>
            <person name="Ling Y."/>
            <person name="Song L."/>
            <person name="Chen M."/>
            <person name="Zhao Y."/>
            <person name="Wu J."/>
            <person name="Jing H."/>
            <person name="Xiao J."/>
            <person name="Wang X."/>
        </authorList>
    </citation>
    <scope>NUCLEOTIDE SEQUENCE [LARGE SCALE GENOMIC DNA]</scope>
    <source>
        <strain evidence="2 3">LC20</strain>
    </source>
</reference>
<sequence>MEWRGIPYPETVERVVTNANLVIDKLPKVYIDTGDNLGPILGTLGSSLIAGAIPAIIAWLAIKSNQKTFEADRVVQLEIAKTNFNAQVISASRQVWINKFTDVITEYVSLTEQVIQAKYAVKVSEAKQRFYTDKYPREILASNKNLLSMFEDANNELHKNISHYSSVLQDMSALKARAELMMNPTESFCIEIKKHICEIYTRANVMPDYPKIDLPDILGKNNNQSNLLICEVQKYLKLEWERTKRGE</sequence>
<dbReference type="EMBL" id="CP007448">
    <property type="protein sequence ID" value="AHM75163.1"/>
    <property type="molecule type" value="Genomic_DNA"/>
</dbReference>
<dbReference type="KEGG" id="yel:LC20_03910"/>
<organism evidence="2 3">
    <name type="scientific">Yersinia enterocolitica LC20</name>
    <dbReference type="NCBI Taxonomy" id="1443113"/>
    <lineage>
        <taxon>Bacteria</taxon>
        <taxon>Pseudomonadati</taxon>
        <taxon>Pseudomonadota</taxon>
        <taxon>Gammaproteobacteria</taxon>
        <taxon>Enterobacterales</taxon>
        <taxon>Yersiniaceae</taxon>
        <taxon>Yersinia</taxon>
    </lineage>
</organism>
<gene>
    <name evidence="2" type="ORF">LC20_03910</name>
</gene>